<feature type="region of interest" description="Disordered" evidence="10">
    <location>
        <begin position="636"/>
        <end position="681"/>
    </location>
</feature>
<feature type="transmembrane region" description="Helical" evidence="11">
    <location>
        <begin position="140"/>
        <end position="161"/>
    </location>
</feature>
<evidence type="ECO:0000256" key="4">
    <source>
        <dbReference type="ARBA" id="ARBA00022519"/>
    </source>
</evidence>
<evidence type="ECO:0000256" key="8">
    <source>
        <dbReference type="ARBA" id="ARBA00023136"/>
    </source>
</evidence>
<dbReference type="Pfam" id="PF01578">
    <property type="entry name" value="Cytochrom_C_asm"/>
    <property type="match status" value="1"/>
</dbReference>
<dbReference type="Proteomes" id="UP001484097">
    <property type="component" value="Unassembled WGS sequence"/>
</dbReference>
<keyword evidence="6" id="KW-0201">Cytochrome c-type biogenesis</keyword>
<feature type="domain" description="Cytochrome c-type biogenesis protein CcmF C-terminal" evidence="13">
    <location>
        <begin position="341"/>
        <end position="629"/>
    </location>
</feature>
<feature type="transmembrane region" description="Helical" evidence="11">
    <location>
        <begin position="399"/>
        <end position="423"/>
    </location>
</feature>
<dbReference type="InterPro" id="IPR002541">
    <property type="entry name" value="Cyt_c_assembly"/>
</dbReference>
<keyword evidence="3" id="KW-1003">Cell membrane</keyword>
<feature type="domain" description="Cytochrome c assembly protein" evidence="12">
    <location>
        <begin position="102"/>
        <end position="306"/>
    </location>
</feature>
<dbReference type="RefSeq" id="WP_347920842.1">
    <property type="nucleotide sequence ID" value="NZ_JBDXMX010000004.1"/>
</dbReference>
<dbReference type="PANTHER" id="PTHR43653">
    <property type="entry name" value="CYTOCHROME C ASSEMBLY PROTEIN-RELATED"/>
    <property type="match status" value="1"/>
</dbReference>
<feature type="transmembrane region" description="Helical" evidence="11">
    <location>
        <begin position="258"/>
        <end position="274"/>
    </location>
</feature>
<feature type="transmembrane region" description="Helical" evidence="11">
    <location>
        <begin position="488"/>
        <end position="508"/>
    </location>
</feature>
<evidence type="ECO:0000256" key="6">
    <source>
        <dbReference type="ARBA" id="ARBA00022748"/>
    </source>
</evidence>
<keyword evidence="15" id="KW-1185">Reference proteome</keyword>
<dbReference type="InterPro" id="IPR003567">
    <property type="entry name" value="Cyt_c_biogenesis"/>
</dbReference>
<proteinExistence type="inferred from homology"/>
<accession>A0ABV0IJ92</accession>
<evidence type="ECO:0000313" key="14">
    <source>
        <dbReference type="EMBL" id="MEO9248242.1"/>
    </source>
</evidence>
<evidence type="ECO:0000256" key="10">
    <source>
        <dbReference type="SAM" id="MobiDB-lite"/>
    </source>
</evidence>
<feature type="transmembrane region" description="Helical" evidence="11">
    <location>
        <begin position="435"/>
        <end position="453"/>
    </location>
</feature>
<evidence type="ECO:0000256" key="11">
    <source>
        <dbReference type="SAM" id="Phobius"/>
    </source>
</evidence>
<dbReference type="EMBL" id="JBDXMX010000004">
    <property type="protein sequence ID" value="MEO9248242.1"/>
    <property type="molecule type" value="Genomic_DNA"/>
</dbReference>
<feature type="transmembrane region" description="Helical" evidence="11">
    <location>
        <begin position="320"/>
        <end position="339"/>
    </location>
</feature>
<feature type="transmembrane region" description="Helical" evidence="11">
    <location>
        <begin position="186"/>
        <end position="206"/>
    </location>
</feature>
<feature type="compositionally biased region" description="Low complexity" evidence="10">
    <location>
        <begin position="665"/>
        <end position="674"/>
    </location>
</feature>
<evidence type="ECO:0000256" key="9">
    <source>
        <dbReference type="ARBA" id="ARBA00037230"/>
    </source>
</evidence>
<evidence type="ECO:0000256" key="1">
    <source>
        <dbReference type="ARBA" id="ARBA00004429"/>
    </source>
</evidence>
<evidence type="ECO:0000313" key="15">
    <source>
        <dbReference type="Proteomes" id="UP001484097"/>
    </source>
</evidence>
<dbReference type="PRINTS" id="PR01410">
    <property type="entry name" value="CCBIOGENESIS"/>
</dbReference>
<feature type="transmembrane region" description="Helical" evidence="11">
    <location>
        <begin position="226"/>
        <end position="252"/>
    </location>
</feature>
<keyword evidence="7 11" id="KW-1133">Transmembrane helix</keyword>
<feature type="transmembrane region" description="Helical" evidence="11">
    <location>
        <begin position="109"/>
        <end position="128"/>
    </location>
</feature>
<comment type="subcellular location">
    <subcellularLocation>
        <location evidence="1">Cell inner membrane</location>
        <topology evidence="1">Multi-pass membrane protein</topology>
    </subcellularLocation>
</comment>
<sequence>MTVLGTVLLVLVLVTSLTGALAWAGAARADSARTGSRPAGGAGHQDRLVRAGRWSTGLALAVAAAAVVVVEVALLFHDTRLNYVAMVSGPEVPVYYRITALWSALEGSLLLWLIVLALVAALAVRGVAGTSQRTRGVVGGILGLATAAFAVVALMASPFAVDDSALAARPSPLLQDHVAMGVHPPLLYAGFLGLAAPYALALAGLVTREMDAAWAARLRRWTLASWILLTAGIALGAWWSYAVLGWGGYWAWDPVENASLLPWLTATALLHAVAPRSRAGAWRLWAAGLAGASFVLVLLATFLTRSGFVESIHAFTTSPLGPVLLGIVLAALVPWAVLVHRRRHELGETTAPSLVSRATALQANRVLLVLVTLVVLVGTTLPSILLAVTGERLSVGPPWYHRTLAPLALLLLLLMVLGPWLPVRGGTWRSTARRIRVPALAGLAALGVVALVFSEVWLAVSAALAVFALVSLAVVASDRRRRDRLAIGAWVAHTGIAVAAVAVLGGGLGTVTQESVPVGGTVTAGETTVTVIGLDGRDEGRRSVAAAQVALGQGEEFVTVVEPELRWYETERTMLAGPQIRSELLRDVYVTLLDVDEASGLVTLRLAVNPLVSWLWTSAGIIILGAAVAGWPRRRRTAAGDRPAPPIAEPAGQQTDTASSILSIPARARPAAPARSREVEA</sequence>
<feature type="transmembrane region" description="Helical" evidence="11">
    <location>
        <begin position="53"/>
        <end position="76"/>
    </location>
</feature>
<feature type="compositionally biased region" description="Polar residues" evidence="10">
    <location>
        <begin position="652"/>
        <end position="662"/>
    </location>
</feature>
<keyword evidence="8 11" id="KW-0472">Membrane</keyword>
<dbReference type="InterPro" id="IPR032523">
    <property type="entry name" value="CcmF_C"/>
</dbReference>
<evidence type="ECO:0000256" key="2">
    <source>
        <dbReference type="ARBA" id="ARBA00009186"/>
    </source>
</evidence>
<dbReference type="Pfam" id="PF16327">
    <property type="entry name" value="CcmF_C"/>
    <property type="match status" value="1"/>
</dbReference>
<keyword evidence="4" id="KW-0997">Cell inner membrane</keyword>
<comment type="similarity">
    <text evidence="2">Belongs to the CcmF/CycK/Ccl1/NrfE/CcsA family.</text>
</comment>
<feature type="transmembrane region" description="Helical" evidence="11">
    <location>
        <begin position="286"/>
        <end position="308"/>
    </location>
</feature>
<feature type="transmembrane region" description="Helical" evidence="11">
    <location>
        <begin position="366"/>
        <end position="387"/>
    </location>
</feature>
<reference evidence="14 15" key="1">
    <citation type="submission" date="2024-05" db="EMBL/GenBank/DDBJ databases">
        <authorList>
            <person name="Yi C."/>
        </authorList>
    </citation>
    <scope>NUCLEOTIDE SEQUENCE [LARGE SCALE GENOMIC DNA]</scope>
    <source>
        <strain evidence="14 15">XS13</strain>
    </source>
</reference>
<protein>
    <submittedName>
        <fullName evidence="14">Cytochrome c-type biogenesis CcmF C-terminal domain-containing protein</fullName>
    </submittedName>
</protein>
<name>A0ABV0IJ92_9MICC</name>
<evidence type="ECO:0000259" key="13">
    <source>
        <dbReference type="Pfam" id="PF16327"/>
    </source>
</evidence>
<dbReference type="InterPro" id="IPR003568">
    <property type="entry name" value="Cyt_c_biogenesis_CcmF"/>
</dbReference>
<dbReference type="PANTHER" id="PTHR43653:SF1">
    <property type="entry name" value="CYTOCHROME C-TYPE BIOGENESIS PROTEIN CCMF"/>
    <property type="match status" value="1"/>
</dbReference>
<feature type="transmembrane region" description="Helical" evidence="11">
    <location>
        <begin position="459"/>
        <end position="476"/>
    </location>
</feature>
<keyword evidence="5 11" id="KW-0812">Transmembrane</keyword>
<feature type="transmembrane region" description="Helical" evidence="11">
    <location>
        <begin position="611"/>
        <end position="632"/>
    </location>
</feature>
<comment type="function">
    <text evidence="9">Required for the biogenesis of c-type cytochromes. Possible subunit of a heme lyase.</text>
</comment>
<evidence type="ECO:0000259" key="12">
    <source>
        <dbReference type="Pfam" id="PF01578"/>
    </source>
</evidence>
<gene>
    <name evidence="14" type="ORF">ABDK96_11155</name>
</gene>
<dbReference type="PRINTS" id="PR01411">
    <property type="entry name" value="CCMFBIOGNSIS"/>
</dbReference>
<evidence type="ECO:0000256" key="7">
    <source>
        <dbReference type="ARBA" id="ARBA00022989"/>
    </source>
</evidence>
<evidence type="ECO:0000256" key="3">
    <source>
        <dbReference type="ARBA" id="ARBA00022475"/>
    </source>
</evidence>
<evidence type="ECO:0000256" key="5">
    <source>
        <dbReference type="ARBA" id="ARBA00022692"/>
    </source>
</evidence>
<organism evidence="14 15">
    <name type="scientific">Citricoccus nitrophenolicus</name>
    <dbReference type="NCBI Taxonomy" id="863575"/>
    <lineage>
        <taxon>Bacteria</taxon>
        <taxon>Bacillati</taxon>
        <taxon>Actinomycetota</taxon>
        <taxon>Actinomycetes</taxon>
        <taxon>Micrococcales</taxon>
        <taxon>Micrococcaceae</taxon>
        <taxon>Citricoccus</taxon>
    </lineage>
</organism>
<comment type="caution">
    <text evidence="14">The sequence shown here is derived from an EMBL/GenBank/DDBJ whole genome shotgun (WGS) entry which is preliminary data.</text>
</comment>